<dbReference type="Proteomes" id="UP001500956">
    <property type="component" value="Unassembled WGS sequence"/>
</dbReference>
<dbReference type="EMBL" id="BAABID010000008">
    <property type="protein sequence ID" value="GAA4728969.1"/>
    <property type="molecule type" value="Genomic_DNA"/>
</dbReference>
<dbReference type="InterPro" id="IPR029033">
    <property type="entry name" value="His_PPase_superfam"/>
</dbReference>
<dbReference type="CDD" id="cd07067">
    <property type="entry name" value="HP_PGM_like"/>
    <property type="match status" value="1"/>
</dbReference>
<dbReference type="PANTHER" id="PTHR48100">
    <property type="entry name" value="BROAD-SPECIFICITY PHOSPHATASE YOR283W-RELATED"/>
    <property type="match status" value="1"/>
</dbReference>
<name>A0ABP8YHA6_9MICO</name>
<dbReference type="SUPFAM" id="SSF53254">
    <property type="entry name" value="Phosphoglycerate mutase-like"/>
    <property type="match status" value="1"/>
</dbReference>
<evidence type="ECO:0000313" key="1">
    <source>
        <dbReference type="EMBL" id="GAA4728969.1"/>
    </source>
</evidence>
<reference evidence="2" key="1">
    <citation type="journal article" date="2019" name="Int. J. Syst. Evol. Microbiol.">
        <title>The Global Catalogue of Microorganisms (GCM) 10K type strain sequencing project: providing services to taxonomists for standard genome sequencing and annotation.</title>
        <authorList>
            <consortium name="The Broad Institute Genomics Platform"/>
            <consortium name="The Broad Institute Genome Sequencing Center for Infectious Disease"/>
            <person name="Wu L."/>
            <person name="Ma J."/>
        </authorList>
    </citation>
    <scope>NUCLEOTIDE SEQUENCE [LARGE SCALE GENOMIC DNA]</scope>
    <source>
        <strain evidence="2">JCM 18063</strain>
    </source>
</reference>
<dbReference type="SMART" id="SM00855">
    <property type="entry name" value="PGAM"/>
    <property type="match status" value="1"/>
</dbReference>
<dbReference type="Pfam" id="PF00300">
    <property type="entry name" value="His_Phos_1"/>
    <property type="match status" value="1"/>
</dbReference>
<dbReference type="InterPro" id="IPR013078">
    <property type="entry name" value="His_Pase_superF_clade-1"/>
</dbReference>
<organism evidence="1 2">
    <name type="scientific">Isoptericola chiayiensis</name>
    <dbReference type="NCBI Taxonomy" id="579446"/>
    <lineage>
        <taxon>Bacteria</taxon>
        <taxon>Bacillati</taxon>
        <taxon>Actinomycetota</taxon>
        <taxon>Actinomycetes</taxon>
        <taxon>Micrococcales</taxon>
        <taxon>Promicromonosporaceae</taxon>
        <taxon>Isoptericola</taxon>
    </lineage>
</organism>
<dbReference type="InterPro" id="IPR050275">
    <property type="entry name" value="PGM_Phosphatase"/>
</dbReference>
<gene>
    <name evidence="1" type="ORF">GCM10023216_20470</name>
</gene>
<dbReference type="PANTHER" id="PTHR48100:SF62">
    <property type="entry name" value="GLUCOSYL-3-PHOSPHOGLYCERATE PHOSPHATASE"/>
    <property type="match status" value="1"/>
</dbReference>
<accession>A0ABP8YHA6</accession>
<keyword evidence="2" id="KW-1185">Reference proteome</keyword>
<protein>
    <recommendedName>
        <fullName evidence="3">Phosphoglycerate mutase</fullName>
    </recommendedName>
</protein>
<dbReference type="RefSeq" id="WP_172150116.1">
    <property type="nucleotide sequence ID" value="NZ_BAABID010000008.1"/>
</dbReference>
<evidence type="ECO:0000313" key="2">
    <source>
        <dbReference type="Proteomes" id="UP001500956"/>
    </source>
</evidence>
<sequence>MARPASGALARYDGAVPATLVLVRHGVTPLTEVGALSGGDVLGPSLTTVGRRQAAQAADAVFRLGTERWADLARPETLVASPMVRAQETAAAIGRRLGAPVGTDDRLAEVRFGAWESLTPVEVEASWPGDLAKWVTSGTFAPPEGESYADLGDRVGPAVDELAAGSVGRTTVVVAHAAVIRSVVGRALDAPPSAWGRVRVPPCSLSIVRIWPDGDREVTAVGHPAAD</sequence>
<evidence type="ECO:0008006" key="3">
    <source>
        <dbReference type="Google" id="ProtNLM"/>
    </source>
</evidence>
<dbReference type="Gene3D" id="3.40.50.1240">
    <property type="entry name" value="Phosphoglycerate mutase-like"/>
    <property type="match status" value="1"/>
</dbReference>
<proteinExistence type="predicted"/>
<comment type="caution">
    <text evidence="1">The sequence shown here is derived from an EMBL/GenBank/DDBJ whole genome shotgun (WGS) entry which is preliminary data.</text>
</comment>